<sequence length="79" mass="8862">MLKRDEVLKRLDAYDIQKYPASVYDELVVEQRPYPGRIKILGAWKTGCLRAGGQGREYVGEPPPGQARGIRPPSTQHPS</sequence>
<organism evidence="2 3">
    <name type="scientific">Desulfofundulus thermosubterraneus DSM 16057</name>
    <dbReference type="NCBI Taxonomy" id="1121432"/>
    <lineage>
        <taxon>Bacteria</taxon>
        <taxon>Bacillati</taxon>
        <taxon>Bacillota</taxon>
        <taxon>Clostridia</taxon>
        <taxon>Eubacteriales</taxon>
        <taxon>Peptococcaceae</taxon>
        <taxon>Desulfofundulus</taxon>
    </lineage>
</organism>
<protein>
    <submittedName>
        <fullName evidence="2">Uncharacterized protein</fullName>
    </submittedName>
</protein>
<reference evidence="3" key="1">
    <citation type="submission" date="2016-11" db="EMBL/GenBank/DDBJ databases">
        <authorList>
            <person name="Varghese N."/>
            <person name="Submissions S."/>
        </authorList>
    </citation>
    <scope>NUCLEOTIDE SEQUENCE [LARGE SCALE GENOMIC DNA]</scope>
    <source>
        <strain evidence="3">DSM 16057</strain>
    </source>
</reference>
<evidence type="ECO:0000313" key="3">
    <source>
        <dbReference type="Proteomes" id="UP000184529"/>
    </source>
</evidence>
<dbReference type="STRING" id="1121432.SAMN02745219_00611"/>
<dbReference type="EMBL" id="FQZM01000006">
    <property type="protein sequence ID" value="SHI56503.1"/>
    <property type="molecule type" value="Genomic_DNA"/>
</dbReference>
<keyword evidence="3" id="KW-1185">Reference proteome</keyword>
<dbReference type="Proteomes" id="UP000184529">
    <property type="component" value="Unassembled WGS sequence"/>
</dbReference>
<name>A0A1M6C6E0_9FIRM</name>
<gene>
    <name evidence="2" type="ORF">SAMN02745219_00611</name>
</gene>
<evidence type="ECO:0000313" key="2">
    <source>
        <dbReference type="EMBL" id="SHI56503.1"/>
    </source>
</evidence>
<proteinExistence type="predicted"/>
<feature type="region of interest" description="Disordered" evidence="1">
    <location>
        <begin position="52"/>
        <end position="79"/>
    </location>
</feature>
<evidence type="ECO:0000256" key="1">
    <source>
        <dbReference type="SAM" id="MobiDB-lite"/>
    </source>
</evidence>
<dbReference type="AlphaFoldDB" id="A0A1M6C6E0"/>
<accession>A0A1M6C6E0</accession>